<reference evidence="2" key="2">
    <citation type="submission" date="2020-09" db="EMBL/GenBank/DDBJ databases">
        <authorList>
            <person name="Sun Q."/>
            <person name="Kim S."/>
        </authorList>
    </citation>
    <scope>NUCLEOTIDE SEQUENCE</scope>
    <source>
        <strain evidence="2">KCTC 12113</strain>
    </source>
</reference>
<evidence type="ECO:0000313" key="3">
    <source>
        <dbReference type="Proteomes" id="UP000634668"/>
    </source>
</evidence>
<dbReference type="EMBL" id="BMWP01000017">
    <property type="protein sequence ID" value="GGW39246.1"/>
    <property type="molecule type" value="Genomic_DNA"/>
</dbReference>
<dbReference type="AlphaFoldDB" id="A0A918IYS4"/>
<name>A0A918IYS4_9FLAO</name>
<accession>A0A918IYS4</accession>
<protein>
    <submittedName>
        <fullName evidence="2">Uncharacterized protein</fullName>
    </submittedName>
</protein>
<comment type="caution">
    <text evidence="2">The sequence shown here is derived from an EMBL/GenBank/DDBJ whole genome shotgun (WGS) entry which is preliminary data.</text>
</comment>
<organism evidence="2 3">
    <name type="scientific">Arenibacter certesii</name>
    <dbReference type="NCBI Taxonomy" id="228955"/>
    <lineage>
        <taxon>Bacteria</taxon>
        <taxon>Pseudomonadati</taxon>
        <taxon>Bacteroidota</taxon>
        <taxon>Flavobacteriia</taxon>
        <taxon>Flavobacteriales</taxon>
        <taxon>Flavobacteriaceae</taxon>
        <taxon>Arenibacter</taxon>
    </lineage>
</organism>
<feature type="region of interest" description="Disordered" evidence="1">
    <location>
        <begin position="28"/>
        <end position="50"/>
    </location>
</feature>
<keyword evidence="3" id="KW-1185">Reference proteome</keyword>
<reference evidence="2" key="1">
    <citation type="journal article" date="2014" name="Int. J. Syst. Evol. Microbiol.">
        <title>Complete genome sequence of Corynebacterium casei LMG S-19264T (=DSM 44701T), isolated from a smear-ripened cheese.</title>
        <authorList>
            <consortium name="US DOE Joint Genome Institute (JGI-PGF)"/>
            <person name="Walter F."/>
            <person name="Albersmeier A."/>
            <person name="Kalinowski J."/>
            <person name="Ruckert C."/>
        </authorList>
    </citation>
    <scope>NUCLEOTIDE SEQUENCE</scope>
    <source>
        <strain evidence="2">KCTC 12113</strain>
    </source>
</reference>
<evidence type="ECO:0000313" key="2">
    <source>
        <dbReference type="EMBL" id="GGW39246.1"/>
    </source>
</evidence>
<dbReference type="Proteomes" id="UP000634668">
    <property type="component" value="Unassembled WGS sequence"/>
</dbReference>
<feature type="compositionally biased region" description="Pro residues" evidence="1">
    <location>
        <begin position="35"/>
        <end position="44"/>
    </location>
</feature>
<gene>
    <name evidence="2" type="ORF">GCM10007383_24970</name>
</gene>
<sequence>MGCINKQSDLEFERSVANEIFPALLDSGHYDTRMAPPPPPPPPSGFELNDSSKIEWSETEFIKFYERRKAILEKDTTKLIVAIADSTYNFDERARKKFIEF</sequence>
<proteinExistence type="predicted"/>
<evidence type="ECO:0000256" key="1">
    <source>
        <dbReference type="SAM" id="MobiDB-lite"/>
    </source>
</evidence>